<dbReference type="Proteomes" id="UP000537141">
    <property type="component" value="Unassembled WGS sequence"/>
</dbReference>
<dbReference type="InterPro" id="IPR004045">
    <property type="entry name" value="Glutathione_S-Trfase_N"/>
</dbReference>
<dbReference type="AlphaFoldDB" id="A0A7X0NDU2"/>
<protein>
    <submittedName>
        <fullName evidence="2">Glutaredoxin</fullName>
    </submittedName>
</protein>
<evidence type="ECO:0000259" key="1">
    <source>
        <dbReference type="PROSITE" id="PS50404"/>
    </source>
</evidence>
<keyword evidence="3" id="KW-1185">Reference proteome</keyword>
<dbReference type="InterPro" id="IPR036249">
    <property type="entry name" value="Thioredoxin-like_sf"/>
</dbReference>
<dbReference type="Gene3D" id="3.40.30.10">
    <property type="entry name" value="Glutaredoxin"/>
    <property type="match status" value="1"/>
</dbReference>
<gene>
    <name evidence="2" type="ORF">HNQ55_000071</name>
</gene>
<dbReference type="CDD" id="cd00570">
    <property type="entry name" value="GST_N_family"/>
    <property type="match status" value="1"/>
</dbReference>
<organism evidence="2 3">
    <name type="scientific">Thalassotalea piscium</name>
    <dbReference type="NCBI Taxonomy" id="1230533"/>
    <lineage>
        <taxon>Bacteria</taxon>
        <taxon>Pseudomonadati</taxon>
        <taxon>Pseudomonadota</taxon>
        <taxon>Gammaproteobacteria</taxon>
        <taxon>Alteromonadales</taxon>
        <taxon>Colwelliaceae</taxon>
        <taxon>Thalassotalea</taxon>
    </lineage>
</organism>
<reference evidence="2 3" key="1">
    <citation type="submission" date="2020-08" db="EMBL/GenBank/DDBJ databases">
        <title>Genomic Encyclopedia of Type Strains, Phase IV (KMG-IV): sequencing the most valuable type-strain genomes for metagenomic binning, comparative biology and taxonomic classification.</title>
        <authorList>
            <person name="Goeker M."/>
        </authorList>
    </citation>
    <scope>NUCLEOTIDE SEQUENCE [LARGE SCALE GENOMIC DNA]</scope>
    <source>
        <strain evidence="2 3">DSM 26287</strain>
    </source>
</reference>
<feature type="domain" description="GST N-terminal" evidence="1">
    <location>
        <begin position="39"/>
        <end position="123"/>
    </location>
</feature>
<dbReference type="PROSITE" id="PS50404">
    <property type="entry name" value="GST_NTER"/>
    <property type="match status" value="1"/>
</dbReference>
<sequence>MFIIRWIVGRVILVLNFIFSPSSPKLSTEQQAELDQKLAHLSLYQLPACPFCVKVRRAMKRNGFNIELRNINQQLAYQDELIKFGGKRKVPCLRIANKEGTDTWLYESSDIVEYLTQFAETKS</sequence>
<proteinExistence type="predicted"/>
<evidence type="ECO:0000313" key="2">
    <source>
        <dbReference type="EMBL" id="MBB6541597.1"/>
    </source>
</evidence>
<evidence type="ECO:0000313" key="3">
    <source>
        <dbReference type="Proteomes" id="UP000537141"/>
    </source>
</evidence>
<accession>A0A7X0NDU2</accession>
<name>A0A7X0NDU2_9GAMM</name>
<dbReference type="PROSITE" id="PS51354">
    <property type="entry name" value="GLUTAREDOXIN_2"/>
    <property type="match status" value="1"/>
</dbReference>
<dbReference type="EMBL" id="JACHHU010000001">
    <property type="protein sequence ID" value="MBB6541597.1"/>
    <property type="molecule type" value="Genomic_DNA"/>
</dbReference>
<comment type="caution">
    <text evidence="2">The sequence shown here is derived from an EMBL/GenBank/DDBJ whole genome shotgun (WGS) entry which is preliminary data.</text>
</comment>
<dbReference type="InterPro" id="IPR002109">
    <property type="entry name" value="Glutaredoxin"/>
</dbReference>
<dbReference type="RefSeq" id="WP_184420983.1">
    <property type="nucleotide sequence ID" value="NZ_AP027362.1"/>
</dbReference>
<dbReference type="Pfam" id="PF00462">
    <property type="entry name" value="Glutaredoxin"/>
    <property type="match status" value="1"/>
</dbReference>
<dbReference type="SUPFAM" id="SSF52833">
    <property type="entry name" value="Thioredoxin-like"/>
    <property type="match status" value="1"/>
</dbReference>